<dbReference type="EMBL" id="UINC01133068">
    <property type="protein sequence ID" value="SVD15774.1"/>
    <property type="molecule type" value="Genomic_DNA"/>
</dbReference>
<sequence>MSQLLDLRIRIAKRDIQMRYYLLMLWIRHKLGKTKEFSR</sequence>
<name>A0A382T0U2_9ZZZZ</name>
<gene>
    <name evidence="1" type="ORF">METZ01_LOCUS368628</name>
</gene>
<protein>
    <submittedName>
        <fullName evidence="1">Uncharacterized protein</fullName>
    </submittedName>
</protein>
<proteinExistence type="predicted"/>
<evidence type="ECO:0000313" key="1">
    <source>
        <dbReference type="EMBL" id="SVD15774.1"/>
    </source>
</evidence>
<reference evidence="1" key="1">
    <citation type="submission" date="2018-05" db="EMBL/GenBank/DDBJ databases">
        <authorList>
            <person name="Lanie J.A."/>
            <person name="Ng W.-L."/>
            <person name="Kazmierczak K.M."/>
            <person name="Andrzejewski T.M."/>
            <person name="Davidsen T.M."/>
            <person name="Wayne K.J."/>
            <person name="Tettelin H."/>
            <person name="Glass J.I."/>
            <person name="Rusch D."/>
            <person name="Podicherti R."/>
            <person name="Tsui H.-C.T."/>
            <person name="Winkler M.E."/>
        </authorList>
    </citation>
    <scope>NUCLEOTIDE SEQUENCE</scope>
</reference>
<dbReference type="AlphaFoldDB" id="A0A382T0U2"/>
<accession>A0A382T0U2</accession>
<organism evidence="1">
    <name type="scientific">marine metagenome</name>
    <dbReference type="NCBI Taxonomy" id="408172"/>
    <lineage>
        <taxon>unclassified sequences</taxon>
        <taxon>metagenomes</taxon>
        <taxon>ecological metagenomes</taxon>
    </lineage>
</organism>